<dbReference type="EMBL" id="NEVS01000004">
    <property type="protein sequence ID" value="OZI61350.1"/>
    <property type="molecule type" value="Genomic_DNA"/>
</dbReference>
<dbReference type="PANTHER" id="PTHR48106:SF13">
    <property type="entry name" value="QUINONE OXIDOREDUCTASE-RELATED"/>
    <property type="match status" value="1"/>
</dbReference>
<dbReference type="SUPFAM" id="SSF50129">
    <property type="entry name" value="GroES-like"/>
    <property type="match status" value="1"/>
</dbReference>
<dbReference type="InterPro" id="IPR013154">
    <property type="entry name" value="ADH-like_N"/>
</dbReference>
<dbReference type="OrthoDB" id="9805883at2"/>
<gene>
    <name evidence="4" type="ORF">CAL28_18715</name>
</gene>
<dbReference type="Gene3D" id="3.90.180.10">
    <property type="entry name" value="Medium-chain alcohol dehydrogenases, catalytic domain"/>
    <property type="match status" value="1"/>
</dbReference>
<dbReference type="Proteomes" id="UP000215767">
    <property type="component" value="Unassembled WGS sequence"/>
</dbReference>
<dbReference type="GO" id="GO:0035925">
    <property type="term" value="F:mRNA 3'-UTR AU-rich region binding"/>
    <property type="evidence" value="ECO:0007669"/>
    <property type="project" value="TreeGrafter"/>
</dbReference>
<proteinExistence type="predicted"/>
<keyword evidence="1" id="KW-0521">NADP</keyword>
<dbReference type="GO" id="GO:0003960">
    <property type="term" value="F:quinone reductase (NADPH) activity"/>
    <property type="evidence" value="ECO:0007669"/>
    <property type="project" value="InterPro"/>
</dbReference>
<evidence type="ECO:0000313" key="4">
    <source>
        <dbReference type="EMBL" id="OZI61350.1"/>
    </source>
</evidence>
<dbReference type="InterPro" id="IPR047618">
    <property type="entry name" value="QOR-like"/>
</dbReference>
<dbReference type="SUPFAM" id="SSF51735">
    <property type="entry name" value="NAD(P)-binding Rossmann-fold domains"/>
    <property type="match status" value="1"/>
</dbReference>
<keyword evidence="5" id="KW-1185">Reference proteome</keyword>
<dbReference type="Pfam" id="PF00107">
    <property type="entry name" value="ADH_zinc_N"/>
    <property type="match status" value="1"/>
</dbReference>
<dbReference type="GO" id="GO:0005829">
    <property type="term" value="C:cytosol"/>
    <property type="evidence" value="ECO:0007669"/>
    <property type="project" value="TreeGrafter"/>
</dbReference>
<evidence type="ECO:0000313" key="5">
    <source>
        <dbReference type="Proteomes" id="UP000215767"/>
    </source>
</evidence>
<evidence type="ECO:0000259" key="3">
    <source>
        <dbReference type="SMART" id="SM00829"/>
    </source>
</evidence>
<name>A0A261UJC8_9BORD</name>
<dbReference type="Pfam" id="PF08240">
    <property type="entry name" value="ADH_N"/>
    <property type="match status" value="1"/>
</dbReference>
<reference evidence="5" key="1">
    <citation type="submission" date="2017-05" db="EMBL/GenBank/DDBJ databases">
        <title>Complete and WGS of Bordetella genogroups.</title>
        <authorList>
            <person name="Spilker T."/>
            <person name="Lipuma J."/>
        </authorList>
    </citation>
    <scope>NUCLEOTIDE SEQUENCE [LARGE SCALE GENOMIC DNA]</scope>
    <source>
        <strain evidence="5">AU8856</strain>
    </source>
</reference>
<dbReference type="InterPro" id="IPR011032">
    <property type="entry name" value="GroES-like_sf"/>
</dbReference>
<evidence type="ECO:0000256" key="2">
    <source>
        <dbReference type="ARBA" id="ARBA00023002"/>
    </source>
</evidence>
<dbReference type="NCBIfam" id="NF008024">
    <property type="entry name" value="PRK10754.1"/>
    <property type="match status" value="1"/>
</dbReference>
<dbReference type="CDD" id="cd05286">
    <property type="entry name" value="QOR2"/>
    <property type="match status" value="1"/>
</dbReference>
<dbReference type="InterPro" id="IPR020843">
    <property type="entry name" value="ER"/>
</dbReference>
<dbReference type="FunFam" id="3.40.50.720:FF:000053">
    <property type="entry name" value="Quinone oxidoreductase 1"/>
    <property type="match status" value="1"/>
</dbReference>
<keyword evidence="2" id="KW-0560">Oxidoreductase</keyword>
<comment type="caution">
    <text evidence="4">The sequence shown here is derived from an EMBL/GenBank/DDBJ whole genome shotgun (WGS) entry which is preliminary data.</text>
</comment>
<accession>A0A261UJC8</accession>
<dbReference type="InterPro" id="IPR013149">
    <property type="entry name" value="ADH-like_C"/>
</dbReference>
<dbReference type="AlphaFoldDB" id="A0A261UJC8"/>
<dbReference type="InterPro" id="IPR036291">
    <property type="entry name" value="NAD(P)-bd_dom_sf"/>
</dbReference>
<dbReference type="PANTHER" id="PTHR48106">
    <property type="entry name" value="QUINONE OXIDOREDUCTASE PIG3-RELATED"/>
    <property type="match status" value="1"/>
</dbReference>
<feature type="domain" description="Enoyl reductase (ER)" evidence="3">
    <location>
        <begin position="15"/>
        <end position="326"/>
    </location>
</feature>
<protein>
    <submittedName>
        <fullName evidence="4">Quinone oxidoreductase</fullName>
    </submittedName>
</protein>
<sequence length="330" mass="35482">MASNTVKAIQLEAHGGPEVLKLVDVEVPPPGPNEVTVRQHAAGLNFIDIYYRTGLYPHPLPHGLGFEGAGVVEAVGSEVAHIKKGDRVAYGQSPLGAYAEMRNVPAINVVKLPKGIGFDEAAAMMLKGLTVQYLFRQTYRLQGHETILFHAAAGGVGLIACQWARALGVKLIGTVSSPEKAELAREHGAWQTIDYSRENVVERMLELTGGKKVPVVYDGVGKDTWEISLDCIEPRGLMVSFGNASGPVTGVNVGILNQKGCLYLTRPSLGIHVNTPAKLKAASDELFDLVLKKKIRMRIDQRYPLEQAGEAQTALASRKTTGATILTLGN</sequence>
<organism evidence="4 5">
    <name type="scientific">Bordetella genomosp. 11</name>
    <dbReference type="NCBI Taxonomy" id="1416808"/>
    <lineage>
        <taxon>Bacteria</taxon>
        <taxon>Pseudomonadati</taxon>
        <taxon>Pseudomonadota</taxon>
        <taxon>Betaproteobacteria</taxon>
        <taxon>Burkholderiales</taxon>
        <taxon>Alcaligenaceae</taxon>
        <taxon>Bordetella</taxon>
    </lineage>
</organism>
<dbReference type="GO" id="GO:0070402">
    <property type="term" value="F:NADPH binding"/>
    <property type="evidence" value="ECO:0007669"/>
    <property type="project" value="TreeGrafter"/>
</dbReference>
<evidence type="ECO:0000256" key="1">
    <source>
        <dbReference type="ARBA" id="ARBA00022857"/>
    </source>
</evidence>
<dbReference type="Gene3D" id="3.40.50.720">
    <property type="entry name" value="NAD(P)-binding Rossmann-like Domain"/>
    <property type="match status" value="1"/>
</dbReference>
<dbReference type="RefSeq" id="WP_094842756.1">
    <property type="nucleotide sequence ID" value="NZ_NEVS01000004.1"/>
</dbReference>
<dbReference type="SMART" id="SM00829">
    <property type="entry name" value="PKS_ER"/>
    <property type="match status" value="1"/>
</dbReference>